<dbReference type="RefSeq" id="WP_273619828.1">
    <property type="nucleotide sequence ID" value="NZ_CP117418.1"/>
</dbReference>
<geneLocation type="plasmid" evidence="1 2">
    <name>unnamed1</name>
</geneLocation>
<evidence type="ECO:0000313" key="2">
    <source>
        <dbReference type="Proteomes" id="UP001218231"/>
    </source>
</evidence>
<organism evidence="1 2">
    <name type="scientific">Novosphingobium humi</name>
    <dbReference type="NCBI Taxonomy" id="2282397"/>
    <lineage>
        <taxon>Bacteria</taxon>
        <taxon>Pseudomonadati</taxon>
        <taxon>Pseudomonadota</taxon>
        <taxon>Alphaproteobacteria</taxon>
        <taxon>Sphingomonadales</taxon>
        <taxon>Sphingomonadaceae</taxon>
        <taxon>Novosphingobium</taxon>
    </lineage>
</organism>
<name>A0ABY7U597_9SPHN</name>
<reference evidence="1 2" key="1">
    <citation type="submission" date="2023-02" db="EMBL/GenBank/DDBJ databases">
        <title>Genome sequence of Novosphingobium humi KACC 19094.</title>
        <authorList>
            <person name="Kim S."/>
            <person name="Heo J."/>
            <person name="Kwon S.-W."/>
        </authorList>
    </citation>
    <scope>NUCLEOTIDE SEQUENCE [LARGE SCALE GENOMIC DNA]</scope>
    <source>
        <strain evidence="1 2">KACC 19094</strain>
        <plasmid evidence="1 2">unnamed1</plasmid>
    </source>
</reference>
<sequence>MTKSRPWEIVNAPDGRLQMGDQARFLADSHNVEGKIGKIPSRIGFGRAADRRLVRAGSARHLINPPIYQS</sequence>
<dbReference type="EMBL" id="CP117418">
    <property type="protein sequence ID" value="WCT79554.1"/>
    <property type="molecule type" value="Genomic_DNA"/>
</dbReference>
<dbReference type="Proteomes" id="UP001218231">
    <property type="component" value="Plasmid unnamed1"/>
</dbReference>
<protein>
    <submittedName>
        <fullName evidence="1">Uncharacterized protein</fullName>
    </submittedName>
</protein>
<proteinExistence type="predicted"/>
<gene>
    <name evidence="1" type="ORF">PQ457_21445</name>
</gene>
<accession>A0ABY7U597</accession>
<keyword evidence="1" id="KW-0614">Plasmid</keyword>
<keyword evidence="2" id="KW-1185">Reference proteome</keyword>
<evidence type="ECO:0000313" key="1">
    <source>
        <dbReference type="EMBL" id="WCT79554.1"/>
    </source>
</evidence>